<evidence type="ECO:0000313" key="2">
    <source>
        <dbReference type="EMBL" id="THH32490.1"/>
    </source>
</evidence>
<reference evidence="2 3" key="1">
    <citation type="submission" date="2019-02" db="EMBL/GenBank/DDBJ databases">
        <title>Genome sequencing of the rare red list fungi Antrodiella citrinella (Flaviporus citrinellus).</title>
        <authorList>
            <person name="Buettner E."/>
            <person name="Kellner H."/>
        </authorList>
    </citation>
    <scope>NUCLEOTIDE SEQUENCE [LARGE SCALE GENOMIC DNA]</scope>
    <source>
        <strain evidence="2 3">DSM 108506</strain>
    </source>
</reference>
<feature type="region of interest" description="Disordered" evidence="1">
    <location>
        <begin position="300"/>
        <end position="402"/>
    </location>
</feature>
<gene>
    <name evidence="2" type="ORF">EUX98_g1666</name>
</gene>
<protein>
    <recommendedName>
        <fullName evidence="4">DNA repair protein rad9</fullName>
    </recommendedName>
</protein>
<feature type="compositionally biased region" description="Basic and acidic residues" evidence="1">
    <location>
        <begin position="450"/>
        <end position="464"/>
    </location>
</feature>
<dbReference type="GO" id="GO:0071479">
    <property type="term" value="P:cellular response to ionizing radiation"/>
    <property type="evidence" value="ECO:0007669"/>
    <property type="project" value="TreeGrafter"/>
</dbReference>
<dbReference type="GO" id="GO:0000076">
    <property type="term" value="P:DNA replication checkpoint signaling"/>
    <property type="evidence" value="ECO:0007669"/>
    <property type="project" value="TreeGrafter"/>
</dbReference>
<evidence type="ECO:0000313" key="3">
    <source>
        <dbReference type="Proteomes" id="UP000308730"/>
    </source>
</evidence>
<name>A0A4S4N969_9APHY</name>
<dbReference type="EMBL" id="SGPM01000020">
    <property type="protein sequence ID" value="THH32490.1"/>
    <property type="molecule type" value="Genomic_DNA"/>
</dbReference>
<dbReference type="PANTHER" id="PTHR15237:SF0">
    <property type="entry name" value="CELL CYCLE CHECKPOINT CONTROL PROTEIN"/>
    <property type="match status" value="1"/>
</dbReference>
<evidence type="ECO:0000256" key="1">
    <source>
        <dbReference type="SAM" id="MobiDB-lite"/>
    </source>
</evidence>
<dbReference type="Pfam" id="PF04139">
    <property type="entry name" value="Rad9"/>
    <property type="match status" value="1"/>
</dbReference>
<dbReference type="InterPro" id="IPR046938">
    <property type="entry name" value="DNA_clamp_sf"/>
</dbReference>
<feature type="compositionally biased region" description="Polar residues" evidence="1">
    <location>
        <begin position="473"/>
        <end position="484"/>
    </location>
</feature>
<feature type="region of interest" description="Disordered" evidence="1">
    <location>
        <begin position="437"/>
        <end position="493"/>
    </location>
</feature>
<feature type="compositionally biased region" description="Acidic residues" evidence="1">
    <location>
        <begin position="437"/>
        <end position="449"/>
    </location>
</feature>
<accession>A0A4S4N969</accession>
<dbReference type="Gene3D" id="3.70.10.10">
    <property type="match status" value="1"/>
</dbReference>
<dbReference type="OrthoDB" id="60092at2759"/>
<dbReference type="GO" id="GO:0030896">
    <property type="term" value="C:checkpoint clamp complex"/>
    <property type="evidence" value="ECO:0007669"/>
    <property type="project" value="InterPro"/>
</dbReference>
<dbReference type="GO" id="GO:0006281">
    <property type="term" value="P:DNA repair"/>
    <property type="evidence" value="ECO:0007669"/>
    <property type="project" value="TreeGrafter"/>
</dbReference>
<organism evidence="2 3">
    <name type="scientific">Antrodiella citrinella</name>
    <dbReference type="NCBI Taxonomy" id="2447956"/>
    <lineage>
        <taxon>Eukaryota</taxon>
        <taxon>Fungi</taxon>
        <taxon>Dikarya</taxon>
        <taxon>Basidiomycota</taxon>
        <taxon>Agaricomycotina</taxon>
        <taxon>Agaricomycetes</taxon>
        <taxon>Polyporales</taxon>
        <taxon>Steccherinaceae</taxon>
        <taxon>Antrodiella</taxon>
    </lineage>
</organism>
<dbReference type="PANTHER" id="PTHR15237">
    <property type="entry name" value="DNA REPAIR PROTEIN RAD9"/>
    <property type="match status" value="1"/>
</dbReference>
<proteinExistence type="predicted"/>
<dbReference type="AlphaFoldDB" id="A0A4S4N969"/>
<keyword evidence="3" id="KW-1185">Reference proteome</keyword>
<comment type="caution">
    <text evidence="2">The sequence shown here is derived from an EMBL/GenBank/DDBJ whole genome shotgun (WGS) entry which is preliminary data.</text>
</comment>
<dbReference type="InterPro" id="IPR007268">
    <property type="entry name" value="Rad9/Ddc1"/>
</dbReference>
<dbReference type="SUPFAM" id="SSF55979">
    <property type="entry name" value="DNA clamp"/>
    <property type="match status" value="1"/>
</dbReference>
<dbReference type="Proteomes" id="UP000308730">
    <property type="component" value="Unassembled WGS sequence"/>
</dbReference>
<evidence type="ECO:0008006" key="4">
    <source>
        <dbReference type="Google" id="ProtNLM"/>
    </source>
</evidence>
<sequence>MQATLDTVALKHVTKALTCLSKYGDDLILQATPERLLLHTTNSSSTAYGRFVYRNQFFTRFKVGNSAVGDDPEEVESVDGQLSIKALLSILKHRTVEKSVHKCELSIVHGELPSTGSTSDEEHDSFESKLILRLHCKHGIIKTHKLLLSETSRHMAPNVPDCLEQSRLSIGPKAIGDMIDHFPMSKSPKSDPQLIWSFSDDEVNVRSQESTPDSRGTSQLTTELTVGAEEFDTYAIATSPIIIAFHLREFNAAIAFAESCSLTLDLRFTDPADPLFIEAEGGDLYDTLFIISMSQVTGVTTSNVNKQIRPTRPPSKKRPLEEDRAPVASGSRSTVNELAKKKPNKAVVPVDARSVRDTSSIRDTSAPAKSMPPPTLPASAMRRPPSELSYADEYEPPHQEQPLFLPSTQLSQADQELIRESGLGIEDMNMDEFNAMMDDDGEDLFDGGGDDLRGDVDMDAHGVEGDDIEDTQFAPTQDDPLSSDRTFRPLFDD</sequence>
<dbReference type="GO" id="GO:0031573">
    <property type="term" value="P:mitotic intra-S DNA damage checkpoint signaling"/>
    <property type="evidence" value="ECO:0007669"/>
    <property type="project" value="TreeGrafter"/>
</dbReference>